<name>A0ABX9MWX2_9BURK</name>
<evidence type="ECO:0000313" key="1">
    <source>
        <dbReference type="EMBL" id="RII83031.1"/>
    </source>
</evidence>
<gene>
    <name evidence="1" type="ORF">CJO09_05295</name>
</gene>
<dbReference type="EMBL" id="NQOU01000002">
    <property type="protein sequence ID" value="RII83031.1"/>
    <property type="molecule type" value="Genomic_DNA"/>
</dbReference>
<proteinExistence type="predicted"/>
<dbReference type="Proteomes" id="UP000266483">
    <property type="component" value="Unassembled WGS sequence"/>
</dbReference>
<organism evidence="1 2">
    <name type="scientific">Neopusillimonas maritima</name>
    <dbReference type="NCBI Taxonomy" id="2026239"/>
    <lineage>
        <taxon>Bacteria</taxon>
        <taxon>Pseudomonadati</taxon>
        <taxon>Pseudomonadota</taxon>
        <taxon>Betaproteobacteria</taxon>
        <taxon>Burkholderiales</taxon>
        <taxon>Alcaligenaceae</taxon>
        <taxon>Neopusillimonas</taxon>
    </lineage>
</organism>
<comment type="caution">
    <text evidence="1">The sequence shown here is derived from an EMBL/GenBank/DDBJ whole genome shotgun (WGS) entry which is preliminary data.</text>
</comment>
<reference evidence="1 2" key="1">
    <citation type="submission" date="2017-08" db="EMBL/GenBank/DDBJ databases">
        <title>Pusillimonas indicus sp. nov., a member of the family Alcaligenaceae isolated from surface seawater.</title>
        <authorList>
            <person name="Li J."/>
        </authorList>
    </citation>
    <scope>NUCLEOTIDE SEQUENCE [LARGE SCALE GENOMIC DNA]</scope>
    <source>
        <strain evidence="1 2">17-4A</strain>
    </source>
</reference>
<keyword evidence="2" id="KW-1185">Reference proteome</keyword>
<sequence length="136" mass="15354">MAYRGLIRAQSAVVDAVQTLDQDRCPPILANALQRLLTNFVDTRTDFSSIRNDLHEPVVLNAMHDTLMKMADRIARLALNIARNRATYAEPLAPTSMELIQHALQESSNGQYSPEKRMLYGYCSRFISAFAAHRQC</sequence>
<protein>
    <submittedName>
        <fullName evidence="1">Uncharacterized protein</fullName>
    </submittedName>
</protein>
<accession>A0ABX9MWX2</accession>
<evidence type="ECO:0000313" key="2">
    <source>
        <dbReference type="Proteomes" id="UP000266483"/>
    </source>
</evidence>